<dbReference type="Gene3D" id="1.10.10.1710">
    <property type="entry name" value="Deoxyribodipyrimidine photolyase-related"/>
    <property type="match status" value="1"/>
</dbReference>
<reference evidence="2 3" key="1">
    <citation type="journal article" date="2019" name="Int. J. Syst. Evol. Microbiol.">
        <title>The Global Catalogue of Microorganisms (GCM) 10K type strain sequencing project: providing services to taxonomists for standard genome sequencing and annotation.</title>
        <authorList>
            <consortium name="The Broad Institute Genomics Platform"/>
            <consortium name="The Broad Institute Genome Sequencing Center for Infectious Disease"/>
            <person name="Wu L."/>
            <person name="Ma J."/>
        </authorList>
    </citation>
    <scope>NUCLEOTIDE SEQUENCE [LARGE SCALE GENOMIC DNA]</scope>
    <source>
        <strain evidence="2 3">XZGYJ-43</strain>
    </source>
</reference>
<organism evidence="2 3">
    <name type="scientific">Halospeciosus flavus</name>
    <dbReference type="NCBI Taxonomy" id="3032283"/>
    <lineage>
        <taxon>Archaea</taxon>
        <taxon>Methanobacteriati</taxon>
        <taxon>Methanobacteriota</taxon>
        <taxon>Stenosarchaea group</taxon>
        <taxon>Halobacteria</taxon>
        <taxon>Halobacteriales</taxon>
        <taxon>Halobacteriaceae</taxon>
        <taxon>Halospeciosus</taxon>
    </lineage>
</organism>
<evidence type="ECO:0000313" key="2">
    <source>
        <dbReference type="EMBL" id="MFC7200221.1"/>
    </source>
</evidence>
<gene>
    <name evidence="2" type="ORF">ACFQJ9_12505</name>
</gene>
<evidence type="ECO:0000256" key="1">
    <source>
        <dbReference type="SAM" id="MobiDB-lite"/>
    </source>
</evidence>
<dbReference type="SUPFAM" id="SSF48173">
    <property type="entry name" value="Cryptochrome/photolyase FAD-binding domain"/>
    <property type="match status" value="1"/>
</dbReference>
<dbReference type="Pfam" id="PF04244">
    <property type="entry name" value="DPRP"/>
    <property type="match status" value="1"/>
</dbReference>
<protein>
    <submittedName>
        <fullName evidence="2">Cryptochrome/photolyase family protein</fullName>
    </submittedName>
</protein>
<sequence length="510" mass="58397">MTTALVLGDQLTRQAGPLAAEHDVDPDRVLMVESRAFATRRRYHSQKLTLLFAAMRNFRDALRDDGWTVRYERADTFRQGFERFFADHPDETLVAMEPASHGAGRGLRDAVSTAGGDLELVANETFLCSPEAFDEWHAGAYDDADTYRQEEFYRWMRRRTGFLLTDDGEPEGGSWNYDEQNRETPPADYESPPLPTFDYGEHVGEVREWVEEAVETWGSDEEFGWPVRRGQALDALADFCANRLADFGPYQDAMVGGEWALDHSLLSAAINLGLLHPREVVEAAVETYREREDVPLNSVEGFVRQLLGWREFVRHVYRREMPDLADANQLDHERDLPPLYRDAGATDAACLSEAVGHVEERGYAHHIERLMLLSNFALTYGTDPRELTEWFHRSFVDGFHWVTVPNVVGMGVYASDAFATKPYASSAAYVDRMSDYCDDCPYDPDATTGDDACPFNSLYWDFLDHHEERFRHNHRMAAVYHHWDERDEDERDAVRERAAEVRRAARDGSL</sequence>
<dbReference type="Gene3D" id="1.25.40.80">
    <property type="match status" value="1"/>
</dbReference>
<dbReference type="RefSeq" id="WP_279527009.1">
    <property type="nucleotide sequence ID" value="NZ_CP122312.1"/>
</dbReference>
<name>A0ABD5Z4V6_9EURY</name>
<proteinExistence type="predicted"/>
<dbReference type="InterPro" id="IPR036134">
    <property type="entry name" value="Crypto/Photolyase_FAD-like_sf"/>
</dbReference>
<feature type="region of interest" description="Disordered" evidence="1">
    <location>
        <begin position="167"/>
        <end position="192"/>
    </location>
</feature>
<dbReference type="PANTHER" id="PTHR38657">
    <property type="entry name" value="SLR1343 PROTEIN"/>
    <property type="match status" value="1"/>
</dbReference>
<dbReference type="AlphaFoldDB" id="A0ABD5Z4V6"/>
<comment type="caution">
    <text evidence="2">The sequence shown here is derived from an EMBL/GenBank/DDBJ whole genome shotgun (WGS) entry which is preliminary data.</text>
</comment>
<dbReference type="InterPro" id="IPR052551">
    <property type="entry name" value="UV-DNA_repair_photolyase"/>
</dbReference>
<dbReference type="EMBL" id="JBHTAR010000011">
    <property type="protein sequence ID" value="MFC7200221.1"/>
    <property type="molecule type" value="Genomic_DNA"/>
</dbReference>
<dbReference type="PANTHER" id="PTHR38657:SF1">
    <property type="entry name" value="SLR1343 PROTEIN"/>
    <property type="match status" value="1"/>
</dbReference>
<dbReference type="Gene3D" id="1.10.579.10">
    <property type="entry name" value="DNA Cyclobutane Dipyrimidine Photolyase, subunit A, domain 3"/>
    <property type="match status" value="1"/>
</dbReference>
<dbReference type="Proteomes" id="UP001596447">
    <property type="component" value="Unassembled WGS sequence"/>
</dbReference>
<keyword evidence="3" id="KW-1185">Reference proteome</keyword>
<accession>A0ABD5Z4V6</accession>
<dbReference type="InterPro" id="IPR007357">
    <property type="entry name" value="PhrB-like"/>
</dbReference>
<dbReference type="Gene3D" id="3.40.50.620">
    <property type="entry name" value="HUPs"/>
    <property type="match status" value="1"/>
</dbReference>
<evidence type="ECO:0000313" key="3">
    <source>
        <dbReference type="Proteomes" id="UP001596447"/>
    </source>
</evidence>
<dbReference type="InterPro" id="IPR014729">
    <property type="entry name" value="Rossmann-like_a/b/a_fold"/>
</dbReference>